<dbReference type="EMBL" id="CAJOBA010001961">
    <property type="protein sequence ID" value="CAF3622735.1"/>
    <property type="molecule type" value="Genomic_DNA"/>
</dbReference>
<evidence type="ECO:0000256" key="1">
    <source>
        <dbReference type="ARBA" id="ARBA00022771"/>
    </source>
</evidence>
<feature type="region of interest" description="Disordered" evidence="4">
    <location>
        <begin position="1"/>
        <end position="21"/>
    </location>
</feature>
<proteinExistence type="predicted"/>
<evidence type="ECO:0000313" key="10">
    <source>
        <dbReference type="Proteomes" id="UP000663829"/>
    </source>
</evidence>
<dbReference type="Proteomes" id="UP000677228">
    <property type="component" value="Unassembled WGS sequence"/>
</dbReference>
<evidence type="ECO:0000313" key="6">
    <source>
        <dbReference type="EMBL" id="CAF0837846.1"/>
    </source>
</evidence>
<keyword evidence="2" id="KW-0862">Zinc</keyword>
<evidence type="ECO:0000256" key="4">
    <source>
        <dbReference type="SAM" id="MobiDB-lite"/>
    </source>
</evidence>
<dbReference type="Gene3D" id="3.30.40.10">
    <property type="entry name" value="Zinc/RING finger domain, C3HC4 (zinc finger)"/>
    <property type="match status" value="2"/>
</dbReference>
<sequence>MHARGRGEKGRREGGFPTVTEELEKDGENRTNFKRLSVIDQFIGLELVEAPRRSPVPPIINSHSIPIDRVKCGSTKNILCFICHNILYDPISCKTCENSFCTECIEQWLDNQRPQRRCPHQCNPFKKKNCPPDIINQLSILIIDCCYKPNGCNENISYDSLKEHESECDYKMQQCRGCSQFVCKKDIIEHEESCGFLQFFQCRLCGIRHQNKQTNHEIVDCLLNRQLHLEEKMARLDRDNRLLKERYDFIIGVLQKQSTDKP</sequence>
<dbReference type="Proteomes" id="UP000681722">
    <property type="component" value="Unassembled WGS sequence"/>
</dbReference>
<feature type="domain" description="RING-type" evidence="5">
    <location>
        <begin position="80"/>
        <end position="119"/>
    </location>
</feature>
<evidence type="ECO:0000313" key="7">
    <source>
        <dbReference type="EMBL" id="CAF1210386.1"/>
    </source>
</evidence>
<feature type="compositionally biased region" description="Basic and acidic residues" evidence="4">
    <location>
        <begin position="1"/>
        <end position="14"/>
    </location>
</feature>
<reference evidence="7" key="1">
    <citation type="submission" date="2021-02" db="EMBL/GenBank/DDBJ databases">
        <authorList>
            <person name="Nowell W R."/>
        </authorList>
    </citation>
    <scope>NUCLEOTIDE SEQUENCE</scope>
</reference>
<dbReference type="EMBL" id="CAJNOQ010008916">
    <property type="protein sequence ID" value="CAF1210386.1"/>
    <property type="molecule type" value="Genomic_DNA"/>
</dbReference>
<evidence type="ECO:0000259" key="5">
    <source>
        <dbReference type="PROSITE" id="PS50089"/>
    </source>
</evidence>
<evidence type="ECO:0000313" key="9">
    <source>
        <dbReference type="EMBL" id="CAF3974429.1"/>
    </source>
</evidence>
<comment type="caution">
    <text evidence="7">The sequence shown here is derived from an EMBL/GenBank/DDBJ whole genome shotgun (WGS) entry which is preliminary data.</text>
</comment>
<dbReference type="PANTHER" id="PTHR10131">
    <property type="entry name" value="TNF RECEPTOR ASSOCIATED FACTOR"/>
    <property type="match status" value="1"/>
</dbReference>
<dbReference type="SUPFAM" id="SSF57850">
    <property type="entry name" value="RING/U-box"/>
    <property type="match status" value="1"/>
</dbReference>
<dbReference type="PANTHER" id="PTHR10131:SF94">
    <property type="entry name" value="TNF RECEPTOR-ASSOCIATED FACTOR 4"/>
    <property type="match status" value="1"/>
</dbReference>
<dbReference type="Proteomes" id="UP000663829">
    <property type="component" value="Unassembled WGS sequence"/>
</dbReference>
<organism evidence="7 10">
    <name type="scientific">Didymodactylos carnosus</name>
    <dbReference type="NCBI Taxonomy" id="1234261"/>
    <lineage>
        <taxon>Eukaryota</taxon>
        <taxon>Metazoa</taxon>
        <taxon>Spiralia</taxon>
        <taxon>Gnathifera</taxon>
        <taxon>Rotifera</taxon>
        <taxon>Eurotatoria</taxon>
        <taxon>Bdelloidea</taxon>
        <taxon>Philodinida</taxon>
        <taxon>Philodinidae</taxon>
        <taxon>Didymodactylos</taxon>
    </lineage>
</organism>
<evidence type="ECO:0000313" key="8">
    <source>
        <dbReference type="EMBL" id="CAF3622735.1"/>
    </source>
</evidence>
<evidence type="ECO:0000256" key="2">
    <source>
        <dbReference type="ARBA" id="ARBA00022833"/>
    </source>
</evidence>
<dbReference type="InterPro" id="IPR001841">
    <property type="entry name" value="Znf_RING"/>
</dbReference>
<name>A0A814X2C5_9BILA</name>
<gene>
    <name evidence="7" type="ORF">GPM918_LOCUS24181</name>
    <name evidence="6" type="ORF">OVA965_LOCUS6488</name>
    <name evidence="9" type="ORF">SRO942_LOCUS24180</name>
    <name evidence="8" type="ORF">TMI583_LOCUS6484</name>
</gene>
<dbReference type="SUPFAM" id="SSF49599">
    <property type="entry name" value="TRAF domain-like"/>
    <property type="match status" value="1"/>
</dbReference>
<accession>A0A814X2C5</accession>
<keyword evidence="10" id="KW-1185">Reference proteome</keyword>
<dbReference type="Proteomes" id="UP000682733">
    <property type="component" value="Unassembled WGS sequence"/>
</dbReference>
<dbReference type="EMBL" id="CAJNOK010001961">
    <property type="protein sequence ID" value="CAF0837846.1"/>
    <property type="molecule type" value="Genomic_DNA"/>
</dbReference>
<protein>
    <recommendedName>
        <fullName evidence="5">RING-type domain-containing protein</fullName>
    </recommendedName>
</protein>
<keyword evidence="1 3" id="KW-0863">Zinc-finger</keyword>
<dbReference type="InterPro" id="IPR013083">
    <property type="entry name" value="Znf_RING/FYVE/PHD"/>
</dbReference>
<keyword evidence="1 3" id="KW-0479">Metal-binding</keyword>
<dbReference type="GO" id="GO:0008270">
    <property type="term" value="F:zinc ion binding"/>
    <property type="evidence" value="ECO:0007669"/>
    <property type="project" value="UniProtKB-KW"/>
</dbReference>
<dbReference type="PROSITE" id="PS50089">
    <property type="entry name" value="ZF_RING_2"/>
    <property type="match status" value="1"/>
</dbReference>
<dbReference type="AlphaFoldDB" id="A0A814X2C5"/>
<dbReference type="OrthoDB" id="6499288at2759"/>
<dbReference type="EMBL" id="CAJOBC010008918">
    <property type="protein sequence ID" value="CAF3974429.1"/>
    <property type="molecule type" value="Genomic_DNA"/>
</dbReference>
<evidence type="ECO:0000256" key="3">
    <source>
        <dbReference type="PROSITE-ProRule" id="PRU00175"/>
    </source>
</evidence>